<feature type="region of interest" description="Disordered" evidence="1">
    <location>
        <begin position="1"/>
        <end position="87"/>
    </location>
</feature>
<reference evidence="2 3" key="1">
    <citation type="submission" date="2024-06" db="EMBL/GenBank/DDBJ databases">
        <authorList>
            <person name="Kraege A."/>
            <person name="Thomma B."/>
        </authorList>
    </citation>
    <scope>NUCLEOTIDE SEQUENCE [LARGE SCALE GENOMIC DNA]</scope>
</reference>
<evidence type="ECO:0000313" key="3">
    <source>
        <dbReference type="Proteomes" id="UP001497392"/>
    </source>
</evidence>
<evidence type="ECO:0000313" key="2">
    <source>
        <dbReference type="EMBL" id="CAL5222514.1"/>
    </source>
</evidence>
<comment type="caution">
    <text evidence="2">The sequence shown here is derived from an EMBL/GenBank/DDBJ whole genome shotgun (WGS) entry which is preliminary data.</text>
</comment>
<proteinExistence type="predicted"/>
<sequence length="87" mass="9872">MPVCEASRAHELQGEEKPKLKSKHKDNEKSKKKKEKKRKRKHESSEAKEAAKKSSKKSKQSISPRKNRAAISLDNARMAPEAAAFPY</sequence>
<dbReference type="EMBL" id="CAXHTA020000007">
    <property type="protein sequence ID" value="CAL5222514.1"/>
    <property type="molecule type" value="Genomic_DNA"/>
</dbReference>
<feature type="compositionally biased region" description="Basic residues" evidence="1">
    <location>
        <begin position="30"/>
        <end position="42"/>
    </location>
</feature>
<gene>
    <name evidence="2" type="primary">g4889</name>
    <name evidence="2" type="ORF">VP750_LOCUS4173</name>
</gene>
<evidence type="ECO:0000256" key="1">
    <source>
        <dbReference type="SAM" id="MobiDB-lite"/>
    </source>
</evidence>
<dbReference type="Proteomes" id="UP001497392">
    <property type="component" value="Unassembled WGS sequence"/>
</dbReference>
<organism evidence="2 3">
    <name type="scientific">Coccomyxa viridis</name>
    <dbReference type="NCBI Taxonomy" id="1274662"/>
    <lineage>
        <taxon>Eukaryota</taxon>
        <taxon>Viridiplantae</taxon>
        <taxon>Chlorophyta</taxon>
        <taxon>core chlorophytes</taxon>
        <taxon>Trebouxiophyceae</taxon>
        <taxon>Trebouxiophyceae incertae sedis</taxon>
        <taxon>Coccomyxaceae</taxon>
        <taxon>Coccomyxa</taxon>
    </lineage>
</organism>
<accession>A0ABP1FUC2</accession>
<feature type="compositionally biased region" description="Basic and acidic residues" evidence="1">
    <location>
        <begin position="43"/>
        <end position="52"/>
    </location>
</feature>
<protein>
    <submittedName>
        <fullName evidence="2">G4889 protein</fullName>
    </submittedName>
</protein>
<keyword evidence="3" id="KW-1185">Reference proteome</keyword>
<feature type="compositionally biased region" description="Basic and acidic residues" evidence="1">
    <location>
        <begin position="7"/>
        <end position="29"/>
    </location>
</feature>
<name>A0ABP1FUC2_9CHLO</name>